<feature type="transmembrane region" description="Helical" evidence="2">
    <location>
        <begin position="31"/>
        <end position="53"/>
    </location>
</feature>
<dbReference type="SUPFAM" id="SSF110997">
    <property type="entry name" value="Sporulation related repeat"/>
    <property type="match status" value="1"/>
</dbReference>
<dbReference type="GO" id="GO:0042834">
    <property type="term" value="F:peptidoglycan binding"/>
    <property type="evidence" value="ECO:0007669"/>
    <property type="project" value="InterPro"/>
</dbReference>
<organism evidence="4">
    <name type="scientific">uncultured Sulfurovum sp</name>
    <dbReference type="NCBI Taxonomy" id="269237"/>
    <lineage>
        <taxon>Bacteria</taxon>
        <taxon>Pseudomonadati</taxon>
        <taxon>Campylobacterota</taxon>
        <taxon>Epsilonproteobacteria</taxon>
        <taxon>Campylobacterales</taxon>
        <taxon>Sulfurovaceae</taxon>
        <taxon>Sulfurovum</taxon>
        <taxon>environmental samples</taxon>
    </lineage>
</organism>
<evidence type="ECO:0000256" key="1">
    <source>
        <dbReference type="SAM" id="MobiDB-lite"/>
    </source>
</evidence>
<dbReference type="PROSITE" id="PS51724">
    <property type="entry name" value="SPOR"/>
    <property type="match status" value="1"/>
</dbReference>
<dbReference type="InterPro" id="IPR007730">
    <property type="entry name" value="SPOR-like_dom"/>
</dbReference>
<keyword evidence="2" id="KW-1133">Transmembrane helix</keyword>
<feature type="compositionally biased region" description="Low complexity" evidence="1">
    <location>
        <begin position="71"/>
        <end position="80"/>
    </location>
</feature>
<dbReference type="InterPro" id="IPR036680">
    <property type="entry name" value="SPOR-like_sf"/>
</dbReference>
<keyword evidence="2" id="KW-0812">Transmembrane</keyword>
<feature type="region of interest" description="Disordered" evidence="1">
    <location>
        <begin position="64"/>
        <end position="94"/>
    </location>
</feature>
<evidence type="ECO:0000313" key="4">
    <source>
        <dbReference type="EMBL" id="CAA6813594.1"/>
    </source>
</evidence>
<evidence type="ECO:0000259" key="3">
    <source>
        <dbReference type="PROSITE" id="PS51724"/>
    </source>
</evidence>
<keyword evidence="2" id="KW-0472">Membrane</keyword>
<dbReference type="AlphaFoldDB" id="A0A6S6TEY0"/>
<dbReference type="EMBL" id="CACVAX010000039">
    <property type="protein sequence ID" value="CAA6813594.1"/>
    <property type="molecule type" value="Genomic_DNA"/>
</dbReference>
<feature type="domain" description="SPOR" evidence="3">
    <location>
        <begin position="191"/>
        <end position="266"/>
    </location>
</feature>
<evidence type="ECO:0000256" key="2">
    <source>
        <dbReference type="SAM" id="Phobius"/>
    </source>
</evidence>
<accession>A0A6S6TEY0</accession>
<dbReference type="Gene3D" id="3.30.70.1070">
    <property type="entry name" value="Sporulation related repeat"/>
    <property type="match status" value="1"/>
</dbReference>
<protein>
    <recommendedName>
        <fullName evidence="3">SPOR domain-containing protein</fullName>
    </recommendedName>
</protein>
<gene>
    <name evidence="4" type="ORF">HELGO_WM6539</name>
</gene>
<dbReference type="Pfam" id="PF05036">
    <property type="entry name" value="SPOR"/>
    <property type="match status" value="1"/>
</dbReference>
<reference evidence="4" key="1">
    <citation type="submission" date="2020-01" db="EMBL/GenBank/DDBJ databases">
        <authorList>
            <person name="Meier V. D."/>
            <person name="Meier V D."/>
        </authorList>
    </citation>
    <scope>NUCLEOTIDE SEQUENCE</scope>
    <source>
        <strain evidence="4">HLG_WM_MAG_04</strain>
    </source>
</reference>
<sequence>MEAKTKMADKNLHDIKIDDLDSPKKTPLKNILTLLALLFIILVISVVITKLILNTDEGSKIENNDSKVELTSTENDANTSSEEETETSNSEVTIPVLNPTITERNLTSVIKTPLSSHEPKEIETYKTPKKNNTAVETTTNTEKAPVVKRTYTEPKTITQPKKEYIPKAEVKQTAVAAPVVKKTTYFGGQQKAVSNSYYIKVGTYRDTSTVVRKIKNNNFNYSLVKVENDTTLTRVLVGPFFSRNQANTQLDTVQENILKGAYITKAK</sequence>
<proteinExistence type="predicted"/>
<name>A0A6S6TEY0_9BACT</name>